<gene>
    <name evidence="1" type="ORF">Tco_0729726</name>
</gene>
<sequence>MMTGGLVVSLSSNYDMTIDAQGETVAGVVETAADAGETAAKLVGRRSWDIKGKRTQCRASGVLSFVEPYKGWHPGLLEEKFTS</sequence>
<reference evidence="1" key="1">
    <citation type="journal article" date="2022" name="Int. J. Mol. Sci.">
        <title>Draft Genome of Tanacetum Coccineum: Genomic Comparison of Closely Related Tanacetum-Family Plants.</title>
        <authorList>
            <person name="Yamashiro T."/>
            <person name="Shiraishi A."/>
            <person name="Nakayama K."/>
            <person name="Satake H."/>
        </authorList>
    </citation>
    <scope>NUCLEOTIDE SEQUENCE</scope>
</reference>
<dbReference type="Proteomes" id="UP001151760">
    <property type="component" value="Unassembled WGS sequence"/>
</dbReference>
<organism evidence="1 2">
    <name type="scientific">Tanacetum coccineum</name>
    <dbReference type="NCBI Taxonomy" id="301880"/>
    <lineage>
        <taxon>Eukaryota</taxon>
        <taxon>Viridiplantae</taxon>
        <taxon>Streptophyta</taxon>
        <taxon>Embryophyta</taxon>
        <taxon>Tracheophyta</taxon>
        <taxon>Spermatophyta</taxon>
        <taxon>Magnoliopsida</taxon>
        <taxon>eudicotyledons</taxon>
        <taxon>Gunneridae</taxon>
        <taxon>Pentapetalae</taxon>
        <taxon>asterids</taxon>
        <taxon>campanulids</taxon>
        <taxon>Asterales</taxon>
        <taxon>Asteraceae</taxon>
        <taxon>Asteroideae</taxon>
        <taxon>Anthemideae</taxon>
        <taxon>Anthemidinae</taxon>
        <taxon>Tanacetum</taxon>
    </lineage>
</organism>
<name>A0ABQ4YQ52_9ASTR</name>
<evidence type="ECO:0000313" key="2">
    <source>
        <dbReference type="Proteomes" id="UP001151760"/>
    </source>
</evidence>
<reference evidence="1" key="2">
    <citation type="submission" date="2022-01" db="EMBL/GenBank/DDBJ databases">
        <authorList>
            <person name="Yamashiro T."/>
            <person name="Shiraishi A."/>
            <person name="Satake H."/>
            <person name="Nakayama K."/>
        </authorList>
    </citation>
    <scope>NUCLEOTIDE SEQUENCE</scope>
</reference>
<comment type="caution">
    <text evidence="1">The sequence shown here is derived from an EMBL/GenBank/DDBJ whole genome shotgun (WGS) entry which is preliminary data.</text>
</comment>
<keyword evidence="2" id="KW-1185">Reference proteome</keyword>
<protein>
    <submittedName>
        <fullName evidence="1">Uncharacterized protein</fullName>
    </submittedName>
</protein>
<accession>A0ABQ4YQ52</accession>
<evidence type="ECO:0000313" key="1">
    <source>
        <dbReference type="EMBL" id="GJS79845.1"/>
    </source>
</evidence>
<proteinExistence type="predicted"/>
<dbReference type="EMBL" id="BQNB010010627">
    <property type="protein sequence ID" value="GJS79845.1"/>
    <property type="molecule type" value="Genomic_DNA"/>
</dbReference>